<name>A0A495IHF8_9MICO</name>
<organism evidence="2 3">
    <name type="scientific">Frondihabitans australicus</name>
    <dbReference type="NCBI Taxonomy" id="386892"/>
    <lineage>
        <taxon>Bacteria</taxon>
        <taxon>Bacillati</taxon>
        <taxon>Actinomycetota</taxon>
        <taxon>Actinomycetes</taxon>
        <taxon>Micrococcales</taxon>
        <taxon>Microbacteriaceae</taxon>
        <taxon>Frondihabitans</taxon>
    </lineage>
</organism>
<sequence length="108" mass="11647">MTVETPRAIRTFIDTTNEEDTEGFLAAFADDATLDDWGRVFHGTSGVASWNQTDNIGKHSRFDVVEVAEGAKPGEFVVTVDVTGEGYNGLGTMTFTVEGDLVKSLVIT</sequence>
<evidence type="ECO:0000313" key="3">
    <source>
        <dbReference type="Proteomes" id="UP000280008"/>
    </source>
</evidence>
<dbReference type="RefSeq" id="WP_121369265.1">
    <property type="nucleotide sequence ID" value="NZ_RBKS01000001.1"/>
</dbReference>
<evidence type="ECO:0000313" key="2">
    <source>
        <dbReference type="EMBL" id="RKR74516.1"/>
    </source>
</evidence>
<feature type="domain" description="SnoaL-like" evidence="1">
    <location>
        <begin position="9"/>
        <end position="102"/>
    </location>
</feature>
<keyword evidence="3" id="KW-1185">Reference proteome</keyword>
<protein>
    <submittedName>
        <fullName evidence="2">SnoaL-like protein</fullName>
    </submittedName>
</protein>
<proteinExistence type="predicted"/>
<dbReference type="Proteomes" id="UP000280008">
    <property type="component" value="Unassembled WGS sequence"/>
</dbReference>
<dbReference type="Gene3D" id="3.10.450.50">
    <property type="match status" value="1"/>
</dbReference>
<dbReference type="AlphaFoldDB" id="A0A495IHF8"/>
<dbReference type="OrthoDB" id="8080938at2"/>
<accession>A0A495IHF8</accession>
<dbReference type="SUPFAM" id="SSF54427">
    <property type="entry name" value="NTF2-like"/>
    <property type="match status" value="1"/>
</dbReference>
<dbReference type="InterPro" id="IPR032710">
    <property type="entry name" value="NTF2-like_dom_sf"/>
</dbReference>
<dbReference type="Pfam" id="PF12680">
    <property type="entry name" value="SnoaL_2"/>
    <property type="match status" value="1"/>
</dbReference>
<reference evidence="2 3" key="1">
    <citation type="submission" date="2018-10" db="EMBL/GenBank/DDBJ databases">
        <title>Sequencing the genomes of 1000 actinobacteria strains.</title>
        <authorList>
            <person name="Klenk H.-P."/>
        </authorList>
    </citation>
    <scope>NUCLEOTIDE SEQUENCE [LARGE SCALE GENOMIC DNA]</scope>
    <source>
        <strain evidence="2 3">DSM 17894</strain>
    </source>
</reference>
<dbReference type="EMBL" id="RBKS01000001">
    <property type="protein sequence ID" value="RKR74516.1"/>
    <property type="molecule type" value="Genomic_DNA"/>
</dbReference>
<dbReference type="InterPro" id="IPR037401">
    <property type="entry name" value="SnoaL-like"/>
</dbReference>
<comment type="caution">
    <text evidence="2">The sequence shown here is derived from an EMBL/GenBank/DDBJ whole genome shotgun (WGS) entry which is preliminary data.</text>
</comment>
<gene>
    <name evidence="2" type="ORF">C8E83_1635</name>
</gene>
<evidence type="ECO:0000259" key="1">
    <source>
        <dbReference type="Pfam" id="PF12680"/>
    </source>
</evidence>